<evidence type="ECO:0000256" key="1">
    <source>
        <dbReference type="SAM" id="MobiDB-lite"/>
    </source>
</evidence>
<organism evidence="3 4">
    <name type="scientific">Ceratobasidium theobromae</name>
    <dbReference type="NCBI Taxonomy" id="1582974"/>
    <lineage>
        <taxon>Eukaryota</taxon>
        <taxon>Fungi</taxon>
        <taxon>Dikarya</taxon>
        <taxon>Basidiomycota</taxon>
        <taxon>Agaricomycotina</taxon>
        <taxon>Agaricomycetes</taxon>
        <taxon>Cantharellales</taxon>
        <taxon>Ceratobasidiaceae</taxon>
        <taxon>Ceratobasidium</taxon>
    </lineage>
</organism>
<dbReference type="InterPro" id="IPR004305">
    <property type="entry name" value="Thiaminase-2/PQQC"/>
</dbReference>
<proteinExistence type="predicted"/>
<dbReference type="PANTHER" id="PTHR43198:SF2">
    <property type="entry name" value="SI:CH1073-67J19.1-RELATED"/>
    <property type="match status" value="1"/>
</dbReference>
<dbReference type="Proteomes" id="UP000383932">
    <property type="component" value="Unassembled WGS sequence"/>
</dbReference>
<dbReference type="SUPFAM" id="SSF48613">
    <property type="entry name" value="Heme oxygenase-like"/>
    <property type="match status" value="1"/>
</dbReference>
<name>A0A5N5QF88_9AGAM</name>
<dbReference type="GO" id="GO:0005829">
    <property type="term" value="C:cytosol"/>
    <property type="evidence" value="ECO:0007669"/>
    <property type="project" value="TreeGrafter"/>
</dbReference>
<evidence type="ECO:0000313" key="3">
    <source>
        <dbReference type="EMBL" id="KAB5590279.1"/>
    </source>
</evidence>
<feature type="domain" description="Thiaminase-2/PQQC" evidence="2">
    <location>
        <begin position="228"/>
        <end position="431"/>
    </location>
</feature>
<feature type="compositionally biased region" description="Low complexity" evidence="1">
    <location>
        <begin position="19"/>
        <end position="28"/>
    </location>
</feature>
<dbReference type="InterPro" id="IPR050967">
    <property type="entry name" value="Thiamine_Salvage_TenA"/>
</dbReference>
<evidence type="ECO:0000259" key="2">
    <source>
        <dbReference type="Pfam" id="PF03070"/>
    </source>
</evidence>
<accession>A0A5N5QF88</accession>
<sequence>MPAAKDQPWTAHVFHDSSEGSQSSTGTQFGAEIVDPTELETRVRQAQLAALNPQVDRDTFLTVDPSTYVETKDLSFTNTSVVVKVSGKGLPKLNFVIAPEVNAYNDDTHIGLIKNMIMKYTSSENSVALFLTSCHAIHENQKAGMIIQRDDISSNETRLTLAGSLIWSALYPGSQSLALKQENMSGSPFTEINATINEYIASIKETVDLSEKPRQESEMDFVEEFMKNSAELWEQLLDNEFCRKMADNTVSESGFKTYMVQDYLYLRECIGFKYGSHFKLEDQEGAGAQAAPSINKAIGYAEFQRETCLNLSIPDIEQTKSMKATARYMDFLTYGLVVGDYADFQVMQLPCLLVWHHISKEIVWRISYMVYFQGYHKIAHGLLTGGIPVNKTTVYYKLWIEPNSVTKAGTSAQKRQDITNKILNEHPGKKDQNTIARWNALFRYACLMEIEFFKQGLDTVVRIALSSSSSTSHVGERARGKQHAVIQNMMPSDPIPSL</sequence>
<dbReference type="OrthoDB" id="2792107at2759"/>
<dbReference type="InterPro" id="IPR027417">
    <property type="entry name" value="P-loop_NTPase"/>
</dbReference>
<dbReference type="GO" id="GO:0006772">
    <property type="term" value="P:thiamine metabolic process"/>
    <property type="evidence" value="ECO:0007669"/>
    <property type="project" value="UniProtKB-ARBA"/>
</dbReference>
<dbReference type="PANTHER" id="PTHR43198">
    <property type="entry name" value="BIFUNCTIONAL TH2 PROTEIN"/>
    <property type="match status" value="1"/>
</dbReference>
<gene>
    <name evidence="3" type="ORF">CTheo_6280</name>
</gene>
<dbReference type="Gene3D" id="3.40.50.300">
    <property type="entry name" value="P-loop containing nucleotide triphosphate hydrolases"/>
    <property type="match status" value="1"/>
</dbReference>
<dbReference type="InterPro" id="IPR016084">
    <property type="entry name" value="Haem_Oase-like_multi-hlx"/>
</dbReference>
<keyword evidence="4" id="KW-1185">Reference proteome</keyword>
<reference evidence="3 4" key="1">
    <citation type="journal article" date="2019" name="Fungal Biol. Biotechnol.">
        <title>Draft genome sequence of fastidious pathogen Ceratobasidium theobromae, which causes vascular-streak dieback in Theobroma cacao.</title>
        <authorList>
            <person name="Ali S.S."/>
            <person name="Asman A."/>
            <person name="Shao J."/>
            <person name="Firmansyah A.P."/>
            <person name="Susilo A.W."/>
            <person name="Rosmana A."/>
            <person name="McMahon P."/>
            <person name="Junaid M."/>
            <person name="Guest D."/>
            <person name="Kheng T.Y."/>
            <person name="Meinhardt L.W."/>
            <person name="Bailey B.A."/>
        </authorList>
    </citation>
    <scope>NUCLEOTIDE SEQUENCE [LARGE SCALE GENOMIC DNA]</scope>
    <source>
        <strain evidence="3 4">CT2</strain>
    </source>
</reference>
<comment type="caution">
    <text evidence="3">The sequence shown here is derived from an EMBL/GenBank/DDBJ whole genome shotgun (WGS) entry which is preliminary data.</text>
</comment>
<feature type="region of interest" description="Disordered" evidence="1">
    <location>
        <begin position="1"/>
        <end position="28"/>
    </location>
</feature>
<protein>
    <recommendedName>
        <fullName evidence="2">Thiaminase-2/PQQC domain-containing protein</fullName>
    </recommendedName>
</protein>
<evidence type="ECO:0000313" key="4">
    <source>
        <dbReference type="Proteomes" id="UP000383932"/>
    </source>
</evidence>
<dbReference type="Gene3D" id="1.20.910.10">
    <property type="entry name" value="Heme oxygenase-like"/>
    <property type="match status" value="1"/>
</dbReference>
<dbReference type="AlphaFoldDB" id="A0A5N5QF88"/>
<dbReference type="EMBL" id="SSOP01000182">
    <property type="protein sequence ID" value="KAB5590279.1"/>
    <property type="molecule type" value="Genomic_DNA"/>
</dbReference>
<dbReference type="Pfam" id="PF03070">
    <property type="entry name" value="TENA_THI-4"/>
    <property type="match status" value="1"/>
</dbReference>